<dbReference type="AlphaFoldDB" id="A0A240EH60"/>
<keyword evidence="2" id="KW-1185">Reference proteome</keyword>
<proteinExistence type="predicted"/>
<protein>
    <submittedName>
        <fullName evidence="1">Uncharacterized protein</fullName>
    </submittedName>
</protein>
<evidence type="ECO:0000313" key="2">
    <source>
        <dbReference type="Proteomes" id="UP000219336"/>
    </source>
</evidence>
<name>A0A240EH60_9VIBR</name>
<evidence type="ECO:0000313" key="1">
    <source>
        <dbReference type="EMBL" id="SNX47886.1"/>
    </source>
</evidence>
<sequence>MKFIASFSSNPFYGELIPIPTNRKLHRLVYDRVYLLDCFVDETGKTLFGPDALESELFEIYQSVSVHKHVHLVSSIDELKQLCVHPRYQYMCQQLVGQAYCSECDNLLMKVEQESGALEHRCPVCNSHQPLERAN</sequence>
<dbReference type="OrthoDB" id="10013839at2"/>
<dbReference type="EMBL" id="OANU01000015">
    <property type="protein sequence ID" value="SNX47886.1"/>
    <property type="molecule type" value="Genomic_DNA"/>
</dbReference>
<accession>A0A240EH60</accession>
<gene>
    <name evidence="1" type="ORF">VTH8203_01501</name>
</gene>
<organism evidence="1 2">
    <name type="scientific">Vibrio thalassae</name>
    <dbReference type="NCBI Taxonomy" id="1243014"/>
    <lineage>
        <taxon>Bacteria</taxon>
        <taxon>Pseudomonadati</taxon>
        <taxon>Pseudomonadota</taxon>
        <taxon>Gammaproteobacteria</taxon>
        <taxon>Vibrionales</taxon>
        <taxon>Vibrionaceae</taxon>
        <taxon>Vibrio</taxon>
    </lineage>
</organism>
<reference evidence="2" key="1">
    <citation type="submission" date="2016-06" db="EMBL/GenBank/DDBJ databases">
        <authorList>
            <person name="Rodrigo-Torres L."/>
            <person name="Arahal R.D."/>
            <person name="Lucena T."/>
        </authorList>
    </citation>
    <scope>NUCLEOTIDE SEQUENCE [LARGE SCALE GENOMIC DNA]</scope>
    <source>
        <strain evidence="2">CECT8203</strain>
    </source>
</reference>
<dbReference type="RefSeq" id="WP_096993114.1">
    <property type="nucleotide sequence ID" value="NZ_JBHSII010000006.1"/>
</dbReference>
<dbReference type="Proteomes" id="UP000219336">
    <property type="component" value="Unassembled WGS sequence"/>
</dbReference>